<gene>
    <name evidence="1" type="ORF">PQG99_01485</name>
</gene>
<evidence type="ECO:0000313" key="2">
    <source>
        <dbReference type="Proteomes" id="UP001213431"/>
    </source>
</evidence>
<name>A0ACC6CZM3_9BACT</name>
<accession>A0ACC6CZM3</accession>
<organism evidence="1 2">
    <name type="scientific">Parabacteroides johnsonii</name>
    <dbReference type="NCBI Taxonomy" id="387661"/>
    <lineage>
        <taxon>Bacteria</taxon>
        <taxon>Pseudomonadati</taxon>
        <taxon>Bacteroidota</taxon>
        <taxon>Bacteroidia</taxon>
        <taxon>Bacteroidales</taxon>
        <taxon>Tannerellaceae</taxon>
        <taxon>Parabacteroides</taxon>
    </lineage>
</organism>
<evidence type="ECO:0000313" key="1">
    <source>
        <dbReference type="EMBL" id="MDC7156561.1"/>
    </source>
</evidence>
<proteinExistence type="predicted"/>
<dbReference type="EMBL" id="JAQPYW010000019">
    <property type="protein sequence ID" value="MDC7156561.1"/>
    <property type="molecule type" value="Genomic_DNA"/>
</dbReference>
<reference evidence="1" key="1">
    <citation type="submission" date="2023-01" db="EMBL/GenBank/DDBJ databases">
        <title>Exploring GABA producing Bacteroides strains toward improving mental health.</title>
        <authorList>
            <person name="Yousuf B."/>
            <person name="Bouhlel N.E."/>
            <person name="Mottawea W."/>
            <person name="Hammami R."/>
        </authorList>
    </citation>
    <scope>NUCLEOTIDE SEQUENCE</scope>
    <source>
        <strain evidence="1">UO.H1049</strain>
    </source>
</reference>
<protein>
    <submittedName>
        <fullName evidence="1">Uncharacterized protein</fullName>
    </submittedName>
</protein>
<keyword evidence="2" id="KW-1185">Reference proteome</keyword>
<sequence length="65" mass="7472">LSFFEAWTRVRNYSCIVLQSRKTDSPLNNGQIATLVKGKALKYAGKLYPEEHKRKFTTGKAILRK</sequence>
<dbReference type="Proteomes" id="UP001213431">
    <property type="component" value="Unassembled WGS sequence"/>
</dbReference>
<comment type="caution">
    <text evidence="1">The sequence shown here is derived from an EMBL/GenBank/DDBJ whole genome shotgun (WGS) entry which is preliminary data.</text>
</comment>
<feature type="non-terminal residue" evidence="1">
    <location>
        <position position="1"/>
    </location>
</feature>